<proteinExistence type="inferred from homology"/>
<gene>
    <name evidence="2" type="ORF">GSOID_T00004965001</name>
</gene>
<dbReference type="OrthoDB" id="9975373at2759"/>
<comment type="similarity">
    <text evidence="1">Belongs to the PC-esterase family.</text>
</comment>
<dbReference type="EMBL" id="FN653031">
    <property type="protein sequence ID" value="CBY08399.1"/>
    <property type="molecule type" value="Genomic_DNA"/>
</dbReference>
<name>E4XA27_OIKDI</name>
<reference evidence="2" key="1">
    <citation type="journal article" date="2010" name="Science">
        <title>Plasticity of animal genome architecture unmasked by rapid evolution of a pelagic tunicate.</title>
        <authorList>
            <person name="Denoeud F."/>
            <person name="Henriet S."/>
            <person name="Mungpakdee S."/>
            <person name="Aury J.M."/>
            <person name="Da Silva C."/>
            <person name="Brinkmann H."/>
            <person name="Mikhaleva J."/>
            <person name="Olsen L.C."/>
            <person name="Jubin C."/>
            <person name="Canestro C."/>
            <person name="Bouquet J.M."/>
            <person name="Danks G."/>
            <person name="Poulain J."/>
            <person name="Campsteijn C."/>
            <person name="Adamski M."/>
            <person name="Cross I."/>
            <person name="Yadetie F."/>
            <person name="Muffato M."/>
            <person name="Louis A."/>
            <person name="Butcher S."/>
            <person name="Tsagkogeorga G."/>
            <person name="Konrad A."/>
            <person name="Singh S."/>
            <person name="Jensen M.F."/>
            <person name="Cong E.H."/>
            <person name="Eikeseth-Otteraa H."/>
            <person name="Noel B."/>
            <person name="Anthouard V."/>
            <person name="Porcel B.M."/>
            <person name="Kachouri-Lafond R."/>
            <person name="Nishino A."/>
            <person name="Ugolini M."/>
            <person name="Chourrout P."/>
            <person name="Nishida H."/>
            <person name="Aasland R."/>
            <person name="Huzurbazar S."/>
            <person name="Westhof E."/>
            <person name="Delsuc F."/>
            <person name="Lehrach H."/>
            <person name="Reinhardt R."/>
            <person name="Weissenbach J."/>
            <person name="Roy S.W."/>
            <person name="Artiguenave F."/>
            <person name="Postlethwait J.H."/>
            <person name="Manak J.R."/>
            <person name="Thompson E.M."/>
            <person name="Jaillon O."/>
            <person name="Du Pasquier L."/>
            <person name="Boudinot P."/>
            <person name="Liberles D.A."/>
            <person name="Volff J.N."/>
            <person name="Philippe H."/>
            <person name="Lenhard B."/>
            <person name="Roest Crollius H."/>
            <person name="Wincker P."/>
            <person name="Chourrout D."/>
        </authorList>
    </citation>
    <scope>NUCLEOTIDE SEQUENCE [LARGE SCALE GENOMIC DNA]</scope>
</reference>
<evidence type="ECO:0000313" key="3">
    <source>
        <dbReference type="Proteomes" id="UP000001307"/>
    </source>
</evidence>
<sequence>MFERRNTLESEIFFCEQARELLKDKYILIIGDSVQRCVYKDLIALLEDGCLMTESEKRSKMEHCYRGDRVVACTQAHNGTNFCQVREWRGIPGDPNWEGTFLIRFIFTTRVYSEALKKMIATYCEDHFPRCY</sequence>
<evidence type="ECO:0000313" key="2">
    <source>
        <dbReference type="EMBL" id="CBY08399.1"/>
    </source>
</evidence>
<keyword evidence="3" id="KW-1185">Reference proteome</keyword>
<dbReference type="AlphaFoldDB" id="E4XA27"/>
<dbReference type="PANTHER" id="PTHR14469:SF0">
    <property type="entry name" value="FAMILY WITH SEQUENCE SIMILARITY 113"/>
    <property type="match status" value="1"/>
</dbReference>
<organism evidence="2">
    <name type="scientific">Oikopleura dioica</name>
    <name type="common">Tunicate</name>
    <dbReference type="NCBI Taxonomy" id="34765"/>
    <lineage>
        <taxon>Eukaryota</taxon>
        <taxon>Metazoa</taxon>
        <taxon>Chordata</taxon>
        <taxon>Tunicata</taxon>
        <taxon>Appendicularia</taxon>
        <taxon>Copelata</taxon>
        <taxon>Oikopleuridae</taxon>
        <taxon>Oikopleura</taxon>
    </lineage>
</organism>
<protein>
    <submittedName>
        <fullName evidence="2">Uncharacterized protein</fullName>
    </submittedName>
</protein>
<dbReference type="InParanoid" id="E4XA27"/>
<evidence type="ECO:0000256" key="1">
    <source>
        <dbReference type="ARBA" id="ARBA00037957"/>
    </source>
</evidence>
<accession>E4XA27</accession>
<dbReference type="PANTHER" id="PTHR14469">
    <property type="entry name" value="SARCOMA ANTIGEN NY-SAR-23"/>
    <property type="match status" value="1"/>
</dbReference>
<dbReference type="Proteomes" id="UP000001307">
    <property type="component" value="Unassembled WGS sequence"/>
</dbReference>